<reference evidence="2 3" key="1">
    <citation type="submission" date="2017-12" db="EMBL/GenBank/DDBJ databases">
        <authorList>
            <person name="Pombert J.-F."/>
            <person name="Haag K.L."/>
            <person name="Ebert D."/>
        </authorList>
    </citation>
    <scope>NUCLEOTIDE SEQUENCE [LARGE SCALE GENOMIC DNA]</scope>
    <source>
        <strain evidence="2">IL-BN-2</strain>
    </source>
</reference>
<dbReference type="VEuPathDB" id="MicrosporidiaDB:CWI39_0909p0030"/>
<sequence length="320" mass="36732">MSTKLFKTYNLSLIIENLSSLKILNKIKKNRICIKGGVKDMKIKILKNTLNFLIFKYKEIEKNIFQSNFSVKRYKEVINIYKGVSYKIESVNTSILNEIYKLFYRRIGRECNVYNGISIYECGNKDSNKDRNVERSVDSNKGNIDGNIDRSIERSIEGNKYITNEDYNIERSIEDITECNIDFNRFVEFDVNDEELKVLERIYEFIDRGVIVIRSIVKRVLVISSKEEGVNKSSRIKGVSNMIEGVSNSSSKEEGVSNSSSKEEGVSNNNKDSKSEGVNNYTMIKRVLVISTMIKRVLVISSKEDGVSNNSKEEGVNNKY</sequence>
<evidence type="ECO:0000256" key="1">
    <source>
        <dbReference type="SAM" id="MobiDB-lite"/>
    </source>
</evidence>
<dbReference type="EMBL" id="PIXR01000909">
    <property type="protein sequence ID" value="TBU03768.1"/>
    <property type="molecule type" value="Genomic_DNA"/>
</dbReference>
<feature type="region of interest" description="Disordered" evidence="1">
    <location>
        <begin position="241"/>
        <end position="275"/>
    </location>
</feature>
<name>A0A4Q9L7X3_9MICR</name>
<proteinExistence type="predicted"/>
<feature type="compositionally biased region" description="Basic and acidic residues" evidence="1">
    <location>
        <begin position="251"/>
        <end position="275"/>
    </location>
</feature>
<dbReference type="AlphaFoldDB" id="A0A4Q9L7X3"/>
<accession>A0A4Q9L7X3</accession>
<gene>
    <name evidence="2" type="ORF">CWI39_0909p0030</name>
</gene>
<dbReference type="VEuPathDB" id="MicrosporidiaDB:CWI36_3438p0010"/>
<organism evidence="2 3">
    <name type="scientific">Hamiltosporidium magnivora</name>
    <dbReference type="NCBI Taxonomy" id="148818"/>
    <lineage>
        <taxon>Eukaryota</taxon>
        <taxon>Fungi</taxon>
        <taxon>Fungi incertae sedis</taxon>
        <taxon>Microsporidia</taxon>
        <taxon>Dubosqiidae</taxon>
        <taxon>Hamiltosporidium</taxon>
    </lineage>
</organism>
<protein>
    <submittedName>
        <fullName evidence="2">Uncharacterized protein</fullName>
    </submittedName>
</protein>
<evidence type="ECO:0000313" key="3">
    <source>
        <dbReference type="Proteomes" id="UP000293045"/>
    </source>
</evidence>
<evidence type="ECO:0000313" key="2">
    <source>
        <dbReference type="EMBL" id="TBU03768.1"/>
    </source>
</evidence>
<dbReference type="Proteomes" id="UP000293045">
    <property type="component" value="Unassembled WGS sequence"/>
</dbReference>
<comment type="caution">
    <text evidence="2">The sequence shown here is derived from an EMBL/GenBank/DDBJ whole genome shotgun (WGS) entry which is preliminary data.</text>
</comment>